<dbReference type="RefSeq" id="WP_154532822.1">
    <property type="nucleotide sequence ID" value="NZ_VULX01000047.1"/>
</dbReference>
<evidence type="ECO:0000256" key="1">
    <source>
        <dbReference type="SAM" id="Phobius"/>
    </source>
</evidence>
<keyword evidence="1" id="KW-0812">Transmembrane</keyword>
<reference evidence="2 3" key="1">
    <citation type="submission" date="2019-08" db="EMBL/GenBank/DDBJ databases">
        <title>In-depth cultivation of the pig gut microbiome towards novel bacterial diversity and tailored functional studies.</title>
        <authorList>
            <person name="Wylensek D."/>
            <person name="Hitch T.C.A."/>
            <person name="Clavel T."/>
        </authorList>
    </citation>
    <scope>NUCLEOTIDE SEQUENCE [LARGE SCALE GENOMIC DNA]</scope>
    <source>
        <strain evidence="2 3">WCA-383-APC-5B</strain>
    </source>
</reference>
<keyword evidence="3" id="KW-1185">Reference proteome</keyword>
<accession>A0A7X2N0W0</accession>
<organism evidence="2 3">
    <name type="scientific">Inconstantimicrobium porci</name>
    <dbReference type="NCBI Taxonomy" id="2652291"/>
    <lineage>
        <taxon>Bacteria</taxon>
        <taxon>Bacillati</taxon>
        <taxon>Bacillota</taxon>
        <taxon>Clostridia</taxon>
        <taxon>Eubacteriales</taxon>
        <taxon>Clostridiaceae</taxon>
        <taxon>Inconstantimicrobium</taxon>
    </lineage>
</organism>
<name>A0A7X2N0W0_9CLOT</name>
<dbReference type="EMBL" id="VULX01000047">
    <property type="protein sequence ID" value="MSR92691.1"/>
    <property type="molecule type" value="Genomic_DNA"/>
</dbReference>
<proteinExistence type="predicted"/>
<dbReference type="Proteomes" id="UP000460287">
    <property type="component" value="Unassembled WGS sequence"/>
</dbReference>
<keyword evidence="1" id="KW-0472">Membrane</keyword>
<dbReference type="AlphaFoldDB" id="A0A7X2N0W0"/>
<gene>
    <name evidence="2" type="ORF">FYJ33_15300</name>
</gene>
<feature type="transmembrane region" description="Helical" evidence="1">
    <location>
        <begin position="84"/>
        <end position="105"/>
    </location>
</feature>
<evidence type="ECO:0000313" key="2">
    <source>
        <dbReference type="EMBL" id="MSR92691.1"/>
    </source>
</evidence>
<sequence>MNVVLVQPVYSLEYDITAGLQMPLGLLSIATVTEKCGHNVHIVDLQKEININKLRKISEDLIKKFSQKILSLRPHVIGVSCMSVSYIFITYLLKRIHLIFIIFLIKKAL</sequence>
<evidence type="ECO:0000313" key="3">
    <source>
        <dbReference type="Proteomes" id="UP000460287"/>
    </source>
</evidence>
<comment type="caution">
    <text evidence="2">The sequence shown here is derived from an EMBL/GenBank/DDBJ whole genome shotgun (WGS) entry which is preliminary data.</text>
</comment>
<keyword evidence="1" id="KW-1133">Transmembrane helix</keyword>
<protein>
    <submittedName>
        <fullName evidence="2">Cobalamin B12-binding domain-containing protein</fullName>
    </submittedName>
</protein>